<organism evidence="2 3">
    <name type="scientific">Trichuris muris</name>
    <name type="common">Mouse whipworm</name>
    <dbReference type="NCBI Taxonomy" id="70415"/>
    <lineage>
        <taxon>Eukaryota</taxon>
        <taxon>Metazoa</taxon>
        <taxon>Ecdysozoa</taxon>
        <taxon>Nematoda</taxon>
        <taxon>Enoplea</taxon>
        <taxon>Dorylaimia</taxon>
        <taxon>Trichinellida</taxon>
        <taxon>Trichuridae</taxon>
        <taxon>Trichuris</taxon>
    </lineage>
</organism>
<dbReference type="Proteomes" id="UP000046395">
    <property type="component" value="Unassembled WGS sequence"/>
</dbReference>
<dbReference type="AlphaFoldDB" id="A0A5S6QE53"/>
<protein>
    <submittedName>
        <fullName evidence="3">Uncharacterized protein</fullName>
    </submittedName>
</protein>
<proteinExistence type="predicted"/>
<evidence type="ECO:0000313" key="3">
    <source>
        <dbReference type="WBParaSite" id="TMUE_1000005503.1"/>
    </source>
</evidence>
<reference evidence="3" key="1">
    <citation type="submission" date="2019-12" db="UniProtKB">
        <authorList>
            <consortium name="WormBaseParasite"/>
        </authorList>
    </citation>
    <scope>IDENTIFICATION</scope>
</reference>
<evidence type="ECO:0000313" key="2">
    <source>
        <dbReference type="Proteomes" id="UP000046395"/>
    </source>
</evidence>
<keyword evidence="2" id="KW-1185">Reference proteome</keyword>
<name>A0A5S6QE53_TRIMR</name>
<dbReference type="WBParaSite" id="TMUE_1000005503.1">
    <property type="protein sequence ID" value="TMUE_1000005503.1"/>
    <property type="gene ID" value="WBGene00288771"/>
</dbReference>
<accession>A0A5S6QE53</accession>
<sequence length="1138" mass="122002">MYEPHFLYFCVGENPGGNKEDIDRFCYTFRGFCGVPGGPPLGPPGLSGEITFSPEKCDQYGAMAVTMCTGKEQDTLRQLCQLYKQNCQPLTAASSLRGNPMNADVTPEERLDLCKQYAPLIKKMCTGEVREEAKEMCNLYKSFCHGIAPADTGHPGVLPGRPAVRVASSQVKPQDAVPQFANVKTTEGDMTQGSKLNVVTPERMATGQLSSQHLCKEYAPLMQQSCTGKEQGQILTLCNLYKKTCLGMPASQAAEPSQSIPAGSPGRDPLLLTPEGTGINALPPGHLTDLCTQYAALIEAKCTGNEQGQISQLCELYKMHCGQLKVPGAPLPEGSVHAPVAATSLRLYSLEHAGAPSPAQGKILCKEYEQMASTLCTGNEEGKLRQACDVYRTNCLFGEQIPAQQFPVSETTGVNPAGFGSNGFLPLMTRILPHHLLYCKRFLMSFAKFCLDRPPTDALFFCLAYGERCFPGVFNAARIAATSQQPIWAAHGAPGSWDVPLLCLNFKDISERYCTGYEPEFLREYYHDSAEILPLCSWMSLFVLAFSKHFLSTNIHRPVDSSRRSPAALICLWSLGSVKQQLCERYRDLPTCRQTIQSSNGQNNFASTTSLTNQKSYCEQYQPRFAYYCLGNSQEGAKKEVQSFCVSYKTKCLLGSPPSVASGVSGTASWAAHPAPIGTDAISQSAGNKLNFQQVGNVCRKFEQLAMQYCTGNEQGQARALCDSYRRMCRVGEATAVGQPESESASYCRKNSNAYMKYCIEQPGGYGIHFCRIYAARCTGFAVRPATDEIDTQTMHTGVFKPGASMQPSIDLSLLCEKFRVIADKICFGFEPQNVREYCNVYRIYCLNEKPYPIIDGNIGVTSDAWGVSGIPFYPFNPQGAIGGGKRVGVGYGDWGARVTTQKGVSDFWDQGNVVNANWQRGIYGPAKGWGVPLIGIGGFRSDVVKTSGLAAPADWPALRSGGVPPPALPAGMVSHPFRPLGLTSIEPTESRFLSTDMGPQQALSSELSSMQAAVPSSSAQSPFTVGSPLQMRTPGPGTGQSGVPGMVVPGMSRHRMGTPGMGALGMGAAGMGTPGMGPINVGESSGIGLGGMPIFGQTAGTSINPLGGVTAGRGWGAGPVSGFSGSGINYGGIPFLG</sequence>
<evidence type="ECO:0000256" key="1">
    <source>
        <dbReference type="SAM" id="MobiDB-lite"/>
    </source>
</evidence>
<feature type="region of interest" description="Disordered" evidence="1">
    <location>
        <begin position="1016"/>
        <end position="1043"/>
    </location>
</feature>